<dbReference type="InterPro" id="IPR039425">
    <property type="entry name" value="RNA_pol_sigma-70-like"/>
</dbReference>
<dbReference type="InterPro" id="IPR036388">
    <property type="entry name" value="WH-like_DNA-bd_sf"/>
</dbReference>
<comment type="similarity">
    <text evidence="1">Belongs to the sigma-70 factor family. ECF subfamily.</text>
</comment>
<keyword evidence="2" id="KW-0805">Transcription regulation</keyword>
<dbReference type="InterPro" id="IPR007627">
    <property type="entry name" value="RNA_pol_sigma70_r2"/>
</dbReference>
<dbReference type="SUPFAM" id="SSF88659">
    <property type="entry name" value="Sigma3 and sigma4 domains of RNA polymerase sigma factors"/>
    <property type="match status" value="1"/>
</dbReference>
<dbReference type="PANTHER" id="PTHR43133">
    <property type="entry name" value="RNA POLYMERASE ECF-TYPE SIGMA FACTO"/>
    <property type="match status" value="1"/>
</dbReference>
<accession>A9LGX6</accession>
<dbReference type="InterPro" id="IPR013325">
    <property type="entry name" value="RNA_pol_sigma_r2"/>
</dbReference>
<dbReference type="NCBIfam" id="TIGR02937">
    <property type="entry name" value="sigma70-ECF"/>
    <property type="match status" value="1"/>
</dbReference>
<protein>
    <submittedName>
        <fullName evidence="6">RNA polymerase sigma factor</fullName>
    </submittedName>
</protein>
<keyword evidence="4" id="KW-0804">Transcription</keyword>
<evidence type="ECO:0000256" key="3">
    <source>
        <dbReference type="ARBA" id="ARBA00023082"/>
    </source>
</evidence>
<dbReference type="Gene3D" id="1.10.10.10">
    <property type="entry name" value="Winged helix-like DNA-binding domain superfamily/Winged helix DNA-binding domain"/>
    <property type="match status" value="1"/>
</dbReference>
<evidence type="ECO:0000256" key="1">
    <source>
        <dbReference type="ARBA" id="ARBA00010641"/>
    </source>
</evidence>
<name>A9LGX6_9BACT</name>
<dbReference type="EMBL" id="EF591886">
    <property type="protein sequence ID" value="ABX10647.1"/>
    <property type="molecule type" value="Genomic_DNA"/>
</dbReference>
<dbReference type="NCBIfam" id="TIGR02989">
    <property type="entry name" value="Sig-70_gvs1"/>
    <property type="match status" value="1"/>
</dbReference>
<dbReference type="AlphaFoldDB" id="A9LGX6"/>
<reference evidence="6" key="1">
    <citation type="journal article" date="2007" name="ISME J.">
        <title>Fosmids of novel marine Planctomycetes from the Namibian and Oregon coast upwelling systems and their cross-comparison with planctomycete genomes.</title>
        <authorList>
            <person name="Woebken D."/>
            <person name="Teeling H."/>
            <person name="Wecker P."/>
            <person name="Dumitriu A."/>
            <person name="Kostadinov I."/>
            <person name="DeLong E.F."/>
            <person name="Amann R."/>
            <person name="Gloeckner F.O."/>
        </authorList>
    </citation>
    <scope>NUCLEOTIDE SEQUENCE</scope>
</reference>
<dbReference type="GO" id="GO:0016987">
    <property type="term" value="F:sigma factor activity"/>
    <property type="evidence" value="ECO:0007669"/>
    <property type="project" value="UniProtKB-KW"/>
</dbReference>
<proteinExistence type="inferred from homology"/>
<sequence length="188" mass="22029">MTESPSRNIDEFRSTDDGPGEEFVELFTRHQRRIYLYILAQVPNVVDAEEILQETNIVTWRKFGQFQPGSNFFAWACQIATYEVLKFRRRKRRDKLHFSDEFVQRIAVDSLTHSESLELRREALVFCLGRLRPKDRELIQRRYAPGENGKTTAAWFGRPINAVYQSLGRIRRTLQECVSRRLSAEAGS</sequence>
<feature type="domain" description="RNA polymerase sigma-70 region 2" evidence="5">
    <location>
        <begin position="26"/>
        <end position="93"/>
    </location>
</feature>
<gene>
    <name evidence="6" type="ORF">3FN_24</name>
</gene>
<evidence type="ECO:0000256" key="2">
    <source>
        <dbReference type="ARBA" id="ARBA00023015"/>
    </source>
</evidence>
<keyword evidence="3" id="KW-0731">Sigma factor</keyword>
<evidence type="ECO:0000313" key="6">
    <source>
        <dbReference type="EMBL" id="ABX10647.1"/>
    </source>
</evidence>
<dbReference type="Pfam" id="PF04542">
    <property type="entry name" value="Sigma70_r2"/>
    <property type="match status" value="1"/>
</dbReference>
<dbReference type="InterPro" id="IPR014331">
    <property type="entry name" value="RNA_pol_sigma70_ECF_RHOBA"/>
</dbReference>
<dbReference type="Gene3D" id="1.10.1740.10">
    <property type="match status" value="1"/>
</dbReference>
<dbReference type="GO" id="GO:0006352">
    <property type="term" value="P:DNA-templated transcription initiation"/>
    <property type="evidence" value="ECO:0007669"/>
    <property type="project" value="InterPro"/>
</dbReference>
<organism evidence="6">
    <name type="scientific">uncultured planctomycete 3FN</name>
    <dbReference type="NCBI Taxonomy" id="455066"/>
    <lineage>
        <taxon>Bacteria</taxon>
        <taxon>Pseudomonadati</taxon>
        <taxon>Planctomycetota</taxon>
        <taxon>Planctomycetia</taxon>
        <taxon>Planctomycetales</taxon>
        <taxon>environmental samples</taxon>
    </lineage>
</organism>
<evidence type="ECO:0000259" key="5">
    <source>
        <dbReference type="Pfam" id="PF04542"/>
    </source>
</evidence>
<dbReference type="PANTHER" id="PTHR43133:SF51">
    <property type="entry name" value="RNA POLYMERASE SIGMA FACTOR"/>
    <property type="match status" value="1"/>
</dbReference>
<dbReference type="InterPro" id="IPR014284">
    <property type="entry name" value="RNA_pol_sigma-70_dom"/>
</dbReference>
<evidence type="ECO:0000256" key="4">
    <source>
        <dbReference type="ARBA" id="ARBA00023163"/>
    </source>
</evidence>
<dbReference type="InterPro" id="IPR013324">
    <property type="entry name" value="RNA_pol_sigma_r3/r4-like"/>
</dbReference>
<dbReference type="SUPFAM" id="SSF88946">
    <property type="entry name" value="Sigma2 domain of RNA polymerase sigma factors"/>
    <property type="match status" value="1"/>
</dbReference>